<sequence length="63" mass="7204">MDLDVFWILVLKVMQMLEPHSLQLARRKNSRDTSSVASTTHQQLTDEEQLSAGVNKRDDTCLC</sequence>
<feature type="compositionally biased region" description="Polar residues" evidence="1">
    <location>
        <begin position="32"/>
        <end position="43"/>
    </location>
</feature>
<name>U9U6V4_RHIID</name>
<dbReference type="EMBL" id="KI283019">
    <property type="protein sequence ID" value="ESA14318.1"/>
    <property type="molecule type" value="Genomic_DNA"/>
</dbReference>
<evidence type="ECO:0000313" key="2">
    <source>
        <dbReference type="EMBL" id="ESA14318.1"/>
    </source>
</evidence>
<protein>
    <submittedName>
        <fullName evidence="2">Uncharacterized protein</fullName>
    </submittedName>
</protein>
<feature type="region of interest" description="Disordered" evidence="1">
    <location>
        <begin position="24"/>
        <end position="63"/>
    </location>
</feature>
<reference evidence="2" key="1">
    <citation type="submission" date="2013-07" db="EMBL/GenBank/DDBJ databases">
        <title>The genome of an arbuscular mycorrhizal fungus provides insights into the evolution of the oldest plant symbiosis.</title>
        <authorList>
            <consortium name="DOE Joint Genome Institute"/>
            <person name="Tisserant E."/>
            <person name="Malbreil M."/>
            <person name="Kuo A."/>
            <person name="Kohler A."/>
            <person name="Symeonidi A."/>
            <person name="Balestrini R."/>
            <person name="Charron P."/>
            <person name="Duensing N."/>
            <person name="Frei-dit-Frey N."/>
            <person name="Gianinazzi-Pearson V."/>
            <person name="Gilbert B."/>
            <person name="Handa Y."/>
            <person name="Hijri M."/>
            <person name="Kaul R."/>
            <person name="Kawaguchi M."/>
            <person name="Krajinski F."/>
            <person name="Lammers P."/>
            <person name="Lapierre D."/>
            <person name="Masclaux F.G."/>
            <person name="Murat C."/>
            <person name="Morin E."/>
            <person name="Ndikumana S."/>
            <person name="Pagni M."/>
            <person name="Petitpierre D."/>
            <person name="Requena N."/>
            <person name="Rosikiewicz P."/>
            <person name="Riley R."/>
            <person name="Saito K."/>
            <person name="San Clemente H."/>
            <person name="Shapiro H."/>
            <person name="van Tuinen D."/>
            <person name="Becard G."/>
            <person name="Bonfante P."/>
            <person name="Paszkowski U."/>
            <person name="Shachar-Hill Y."/>
            <person name="Young J.P."/>
            <person name="Sanders I.R."/>
            <person name="Henrissat B."/>
            <person name="Rensing S.A."/>
            <person name="Grigoriev I.V."/>
            <person name="Corradi N."/>
            <person name="Roux C."/>
            <person name="Martin F."/>
        </authorList>
    </citation>
    <scope>NUCLEOTIDE SEQUENCE</scope>
    <source>
        <strain evidence="2">DAOM 197198</strain>
    </source>
</reference>
<accession>U9U6V4</accession>
<proteinExistence type="predicted"/>
<dbReference type="HOGENOM" id="CLU_2886907_0_0_1"/>
<evidence type="ECO:0000256" key="1">
    <source>
        <dbReference type="SAM" id="MobiDB-lite"/>
    </source>
</evidence>
<organism evidence="2">
    <name type="scientific">Rhizophagus irregularis (strain DAOM 181602 / DAOM 197198 / MUCL 43194)</name>
    <name type="common">Arbuscular mycorrhizal fungus</name>
    <name type="synonym">Glomus intraradices</name>
    <dbReference type="NCBI Taxonomy" id="747089"/>
    <lineage>
        <taxon>Eukaryota</taxon>
        <taxon>Fungi</taxon>
        <taxon>Fungi incertae sedis</taxon>
        <taxon>Mucoromycota</taxon>
        <taxon>Glomeromycotina</taxon>
        <taxon>Glomeromycetes</taxon>
        <taxon>Glomerales</taxon>
        <taxon>Glomeraceae</taxon>
        <taxon>Rhizophagus</taxon>
    </lineage>
</organism>
<gene>
    <name evidence="2" type="ORF">GLOINDRAFT_2743</name>
</gene>
<dbReference type="AlphaFoldDB" id="U9U6V4"/>